<dbReference type="Gene3D" id="3.40.50.300">
    <property type="entry name" value="P-loop containing nucleotide triphosphate hydrolases"/>
    <property type="match status" value="1"/>
</dbReference>
<evidence type="ECO:0000259" key="6">
    <source>
        <dbReference type="PROSITE" id="PS50893"/>
    </source>
</evidence>
<keyword evidence="8" id="KW-1185">Reference proteome</keyword>
<dbReference type="GO" id="GO:0016887">
    <property type="term" value="F:ATP hydrolysis activity"/>
    <property type="evidence" value="ECO:0007669"/>
    <property type="project" value="InterPro"/>
</dbReference>
<dbReference type="STRING" id="651182.TOL2_C32920"/>
<dbReference type="GO" id="GO:0005524">
    <property type="term" value="F:ATP binding"/>
    <property type="evidence" value="ECO:0007669"/>
    <property type="project" value="UniProtKB-KW"/>
</dbReference>
<dbReference type="FunFam" id="3.40.50.300:FF:000134">
    <property type="entry name" value="Iron-enterobactin ABC transporter ATP-binding protein"/>
    <property type="match status" value="1"/>
</dbReference>
<evidence type="ECO:0000256" key="4">
    <source>
        <dbReference type="ARBA" id="ARBA00022967"/>
    </source>
</evidence>
<evidence type="ECO:0000313" key="7">
    <source>
        <dbReference type="EMBL" id="CCK81449.1"/>
    </source>
</evidence>
<accession>K0NB16</accession>
<dbReference type="Proteomes" id="UP000007347">
    <property type="component" value="Chromosome"/>
</dbReference>
<feature type="domain" description="ABC transporter" evidence="6">
    <location>
        <begin position="3"/>
        <end position="237"/>
    </location>
</feature>
<reference evidence="7 8" key="1">
    <citation type="journal article" date="2013" name="Environ. Microbiol.">
        <title>Complete genome, catabolic sub-proteomes and key-metabolites of Desulfobacula toluolica Tol2, a marine, aromatic compound-degrading, sulfate-reducing bacterium.</title>
        <authorList>
            <person name="Wohlbrand L."/>
            <person name="Jacob J.H."/>
            <person name="Kube M."/>
            <person name="Mussmann M."/>
            <person name="Jarling R."/>
            <person name="Beck A."/>
            <person name="Amann R."/>
            <person name="Wilkes H."/>
            <person name="Reinhardt R."/>
            <person name="Rabus R."/>
        </authorList>
    </citation>
    <scope>NUCLEOTIDE SEQUENCE [LARGE SCALE GENOMIC DNA]</scope>
    <source>
        <strain evidence="8">DSM 7467 / Tol2</strain>
    </source>
</reference>
<dbReference type="SUPFAM" id="SSF52540">
    <property type="entry name" value="P-loop containing nucleoside triphosphate hydrolases"/>
    <property type="match status" value="1"/>
</dbReference>
<dbReference type="PROSITE" id="PS00211">
    <property type="entry name" value="ABC_TRANSPORTER_1"/>
    <property type="match status" value="1"/>
</dbReference>
<name>K0NB16_DESTT</name>
<dbReference type="InterPro" id="IPR003439">
    <property type="entry name" value="ABC_transporter-like_ATP-bd"/>
</dbReference>
<dbReference type="OrthoDB" id="9809450at2"/>
<dbReference type="InterPro" id="IPR003593">
    <property type="entry name" value="AAA+_ATPase"/>
</dbReference>
<dbReference type="InterPro" id="IPR027417">
    <property type="entry name" value="P-loop_NTPase"/>
</dbReference>
<evidence type="ECO:0000256" key="5">
    <source>
        <dbReference type="ARBA" id="ARBA00037066"/>
    </source>
</evidence>
<dbReference type="HOGENOM" id="CLU_000604_1_11_7"/>
<dbReference type="CDD" id="cd03214">
    <property type="entry name" value="ABC_Iron-Siderophores_B12_Hemin"/>
    <property type="match status" value="1"/>
</dbReference>
<evidence type="ECO:0000256" key="1">
    <source>
        <dbReference type="ARBA" id="ARBA00022448"/>
    </source>
</evidence>
<dbReference type="EMBL" id="FO203503">
    <property type="protein sequence ID" value="CCK81449.1"/>
    <property type="molecule type" value="Genomic_DNA"/>
</dbReference>
<keyword evidence="3 7" id="KW-0067">ATP-binding</keyword>
<dbReference type="KEGG" id="dto:TOL2_C32920"/>
<evidence type="ECO:0000313" key="8">
    <source>
        <dbReference type="Proteomes" id="UP000007347"/>
    </source>
</evidence>
<dbReference type="RefSeq" id="WP_014958638.1">
    <property type="nucleotide sequence ID" value="NC_018645.1"/>
</dbReference>
<dbReference type="PANTHER" id="PTHR42794">
    <property type="entry name" value="HEMIN IMPORT ATP-BINDING PROTEIN HMUV"/>
    <property type="match status" value="1"/>
</dbReference>
<dbReference type="PANTHER" id="PTHR42794:SF1">
    <property type="entry name" value="HEMIN IMPORT ATP-BINDING PROTEIN HMUV"/>
    <property type="match status" value="1"/>
</dbReference>
<evidence type="ECO:0000256" key="3">
    <source>
        <dbReference type="ARBA" id="ARBA00022840"/>
    </source>
</evidence>
<sequence length="263" mass="29405">MRIDIRNLDFSYPGRKVLHDINVIMDDSEIVCLVGPNGSGKSTIVKCIESLLVPDKGRILLDGKESRNMKRIDMAKKIGYVPQSSNLTFSTTVFDVVLMGRRPHSSWQSSMIDIDIVIDILVLLELEDIALRQFNRLSGGQQQRVLIARAMAQHPELLLLDEPTSALDIAHQLDIMNIITDFVNEKNMSVVMVVHDLNLAARYADTIIMLKNGKIYAKGKPEEVFTKENLAFVYDVEAAIGSQKNKVTIIPIARNGCRLQTGT</sequence>
<dbReference type="InterPro" id="IPR017871">
    <property type="entry name" value="ABC_transporter-like_CS"/>
</dbReference>
<gene>
    <name evidence="7" type="primary">hmuV</name>
    <name evidence="7" type="ordered locus">TOL2_C32920</name>
</gene>
<organism evidence="7 8">
    <name type="scientific">Desulfobacula toluolica (strain DSM 7467 / Tol2)</name>
    <dbReference type="NCBI Taxonomy" id="651182"/>
    <lineage>
        <taxon>Bacteria</taxon>
        <taxon>Pseudomonadati</taxon>
        <taxon>Thermodesulfobacteriota</taxon>
        <taxon>Desulfobacteria</taxon>
        <taxon>Desulfobacterales</taxon>
        <taxon>Desulfobacteraceae</taxon>
        <taxon>Desulfobacula</taxon>
    </lineage>
</organism>
<keyword evidence="2" id="KW-0547">Nucleotide-binding</keyword>
<protein>
    <submittedName>
        <fullName evidence="7">HmuV: hemin transport system, ATP-binding protein</fullName>
    </submittedName>
</protein>
<comment type="function">
    <text evidence="5">Part of the ABC transporter complex HmuTUV involved in hemin import. Responsible for energy coupling to the transport system.</text>
</comment>
<dbReference type="AlphaFoldDB" id="K0NB16"/>
<dbReference type="SMART" id="SM00382">
    <property type="entry name" value="AAA"/>
    <property type="match status" value="1"/>
</dbReference>
<evidence type="ECO:0000256" key="2">
    <source>
        <dbReference type="ARBA" id="ARBA00022741"/>
    </source>
</evidence>
<dbReference type="PROSITE" id="PS50893">
    <property type="entry name" value="ABC_TRANSPORTER_2"/>
    <property type="match status" value="1"/>
</dbReference>
<keyword evidence="1" id="KW-0813">Transport</keyword>
<dbReference type="Pfam" id="PF00005">
    <property type="entry name" value="ABC_tran"/>
    <property type="match status" value="1"/>
</dbReference>
<keyword evidence="4" id="KW-1278">Translocase</keyword>
<proteinExistence type="predicted"/>